<evidence type="ECO:0000256" key="1">
    <source>
        <dbReference type="SAM" id="MobiDB-lite"/>
    </source>
</evidence>
<evidence type="ECO:0000313" key="2">
    <source>
        <dbReference type="EMBL" id="GIX68183.1"/>
    </source>
</evidence>
<evidence type="ECO:0000313" key="3">
    <source>
        <dbReference type="Proteomes" id="UP001054837"/>
    </source>
</evidence>
<protein>
    <submittedName>
        <fullName evidence="2">Uncharacterized protein</fullName>
    </submittedName>
</protein>
<dbReference type="EMBL" id="BPLQ01000159">
    <property type="protein sequence ID" value="GIX68183.1"/>
    <property type="molecule type" value="Genomic_DNA"/>
</dbReference>
<organism evidence="2 3">
    <name type="scientific">Caerostris darwini</name>
    <dbReference type="NCBI Taxonomy" id="1538125"/>
    <lineage>
        <taxon>Eukaryota</taxon>
        <taxon>Metazoa</taxon>
        <taxon>Ecdysozoa</taxon>
        <taxon>Arthropoda</taxon>
        <taxon>Chelicerata</taxon>
        <taxon>Arachnida</taxon>
        <taxon>Araneae</taxon>
        <taxon>Araneomorphae</taxon>
        <taxon>Entelegynae</taxon>
        <taxon>Araneoidea</taxon>
        <taxon>Araneidae</taxon>
        <taxon>Caerostris</taxon>
    </lineage>
</organism>
<sequence length="67" mass="7358">MPSSKLSHRNSLPPLGARKMGSSEGSQKETTRPASPHVELMECTWHAFVVVVRVPGTRITITGHHQN</sequence>
<reference evidence="2 3" key="1">
    <citation type="submission" date="2021-06" db="EMBL/GenBank/DDBJ databases">
        <title>Caerostris darwini draft genome.</title>
        <authorList>
            <person name="Kono N."/>
            <person name="Arakawa K."/>
        </authorList>
    </citation>
    <scope>NUCLEOTIDE SEQUENCE [LARGE SCALE GENOMIC DNA]</scope>
</reference>
<dbReference type="Proteomes" id="UP001054837">
    <property type="component" value="Unassembled WGS sequence"/>
</dbReference>
<name>A0AAV4M739_9ARAC</name>
<accession>A0AAV4M739</accession>
<comment type="caution">
    <text evidence="2">The sequence shown here is derived from an EMBL/GenBank/DDBJ whole genome shotgun (WGS) entry which is preliminary data.</text>
</comment>
<dbReference type="AlphaFoldDB" id="A0AAV4M739"/>
<keyword evidence="3" id="KW-1185">Reference proteome</keyword>
<feature type="region of interest" description="Disordered" evidence="1">
    <location>
        <begin position="1"/>
        <end position="37"/>
    </location>
</feature>
<gene>
    <name evidence="2" type="ORF">CDAR_167731</name>
</gene>
<proteinExistence type="predicted"/>